<reference evidence="1 2" key="1">
    <citation type="submission" date="2018-11" db="EMBL/GenBank/DDBJ databases">
        <title>The Potential of Streptomyces as Biocontrol Agents against the Tomato grey mould, Botrytis cinerea (Gray mold) Frontiers in Microbiology.</title>
        <authorList>
            <person name="Li D."/>
        </authorList>
    </citation>
    <scope>NUCLEOTIDE SEQUENCE [LARGE SCALE GENOMIC DNA]</scope>
    <source>
        <strain evidence="1 2">NEAU-LD23</strain>
    </source>
</reference>
<evidence type="ECO:0000313" key="2">
    <source>
        <dbReference type="Proteomes" id="UP000275401"/>
    </source>
</evidence>
<evidence type="ECO:0000313" key="1">
    <source>
        <dbReference type="EMBL" id="RNG34336.1"/>
    </source>
</evidence>
<name>A0A3M8WWI1_9ACTN</name>
<keyword evidence="2" id="KW-1185">Reference proteome</keyword>
<dbReference type="RefSeq" id="WP_123098913.1">
    <property type="nucleotide sequence ID" value="NZ_RIBZ01000078.1"/>
</dbReference>
<comment type="caution">
    <text evidence="1">The sequence shown here is derived from an EMBL/GenBank/DDBJ whole genome shotgun (WGS) entry which is preliminary data.</text>
</comment>
<organism evidence="1 2">
    <name type="scientific">Streptomyces botrytidirepellens</name>
    <dbReference type="NCBI Taxonomy" id="2486417"/>
    <lineage>
        <taxon>Bacteria</taxon>
        <taxon>Bacillati</taxon>
        <taxon>Actinomycetota</taxon>
        <taxon>Actinomycetes</taxon>
        <taxon>Kitasatosporales</taxon>
        <taxon>Streptomycetaceae</taxon>
        <taxon>Streptomyces</taxon>
    </lineage>
</organism>
<sequence>MDDVRGAVCVTLYGPAEDFDRALSAIQQAGITAQQDNFEPNAIAAFFHTGAGQPSSEFVAECEARTRAAAHGSGFTVDRAGVWQSNAATRMLAYNRKTGEWLGAFIDTELPMLFRLELMNDIAESHGIDLNDIELRDPPELQIPER</sequence>
<dbReference type="Proteomes" id="UP000275401">
    <property type="component" value="Unassembled WGS sequence"/>
</dbReference>
<accession>A0A3M8WWI1</accession>
<proteinExistence type="predicted"/>
<gene>
    <name evidence="1" type="ORF">EEJ42_05640</name>
</gene>
<dbReference type="EMBL" id="RIBZ01000078">
    <property type="protein sequence ID" value="RNG34336.1"/>
    <property type="molecule type" value="Genomic_DNA"/>
</dbReference>
<protein>
    <submittedName>
        <fullName evidence="1">Uncharacterized protein</fullName>
    </submittedName>
</protein>
<dbReference type="AlphaFoldDB" id="A0A3M8WWI1"/>